<evidence type="ECO:0000256" key="1">
    <source>
        <dbReference type="SAM" id="Coils"/>
    </source>
</evidence>
<reference evidence="3" key="1">
    <citation type="submission" date="2025-08" db="UniProtKB">
        <authorList>
            <consortium name="Ensembl"/>
        </authorList>
    </citation>
    <scope>IDENTIFICATION</scope>
</reference>
<organism evidence="3 4">
    <name type="scientific">Mastacembelus armatus</name>
    <name type="common">zig-zag eel</name>
    <dbReference type="NCBI Taxonomy" id="205130"/>
    <lineage>
        <taxon>Eukaryota</taxon>
        <taxon>Metazoa</taxon>
        <taxon>Chordata</taxon>
        <taxon>Craniata</taxon>
        <taxon>Vertebrata</taxon>
        <taxon>Euteleostomi</taxon>
        <taxon>Actinopterygii</taxon>
        <taxon>Neopterygii</taxon>
        <taxon>Teleostei</taxon>
        <taxon>Neoteleostei</taxon>
        <taxon>Acanthomorphata</taxon>
        <taxon>Anabantaria</taxon>
        <taxon>Synbranchiformes</taxon>
        <taxon>Mastacembelidae</taxon>
        <taxon>Mastacembelus</taxon>
    </lineage>
</organism>
<proteinExistence type="predicted"/>
<protein>
    <submittedName>
        <fullName evidence="3">Proteasome 26S subunit, ATPase 5</fullName>
    </submittedName>
</protein>
<keyword evidence="2" id="KW-1133">Transmembrane helix</keyword>
<sequence length="76" mass="8724">MEVDGIDHMEMGESKGGSGLRQYYLSKIEELQLTVNEKSQNLRRLQAQRNELNAKGILLLFVTLTSLYFNFIVYAP</sequence>
<feature type="transmembrane region" description="Helical" evidence="2">
    <location>
        <begin position="52"/>
        <end position="75"/>
    </location>
</feature>
<evidence type="ECO:0000256" key="2">
    <source>
        <dbReference type="SAM" id="Phobius"/>
    </source>
</evidence>
<dbReference type="Proteomes" id="UP000261640">
    <property type="component" value="Unplaced"/>
</dbReference>
<feature type="coiled-coil region" evidence="1">
    <location>
        <begin position="28"/>
        <end position="55"/>
    </location>
</feature>
<dbReference type="AlphaFoldDB" id="A0A7N8WR49"/>
<dbReference type="GeneTree" id="ENSGT01020000230346"/>
<keyword evidence="2" id="KW-0472">Membrane</keyword>
<keyword evidence="2" id="KW-0812">Transmembrane</keyword>
<name>A0A7N8WR49_9TELE</name>
<accession>A0A7N8WR49</accession>
<reference evidence="3" key="2">
    <citation type="submission" date="2025-09" db="UniProtKB">
        <authorList>
            <consortium name="Ensembl"/>
        </authorList>
    </citation>
    <scope>IDENTIFICATION</scope>
</reference>
<keyword evidence="4" id="KW-1185">Reference proteome</keyword>
<evidence type="ECO:0000313" key="4">
    <source>
        <dbReference type="Proteomes" id="UP000261640"/>
    </source>
</evidence>
<keyword evidence="1" id="KW-0175">Coiled coil</keyword>
<evidence type="ECO:0000313" key="3">
    <source>
        <dbReference type="Ensembl" id="ENSMAMP00000038273.1"/>
    </source>
</evidence>
<dbReference type="Ensembl" id="ENSMAMT00000049998.1">
    <property type="protein sequence ID" value="ENSMAMP00000038273.1"/>
    <property type="gene ID" value="ENSMAMG00000014203.2"/>
</dbReference>